<dbReference type="PANTHER" id="PTHR44372">
    <property type="entry name" value="ELONGATION FACTOR 1-GAMMA 1-RELATED"/>
    <property type="match status" value="1"/>
</dbReference>
<dbReference type="Proteomes" id="UP000594261">
    <property type="component" value="Chromosome 2"/>
</dbReference>
<dbReference type="Gene3D" id="3.30.70.1010">
    <property type="entry name" value="Translation elongation factor EF1B, gamma chain, conserved domain"/>
    <property type="match status" value="1"/>
</dbReference>
<accession>A0A7N2L1V6</accession>
<keyword evidence="1" id="KW-0251">Elongation factor</keyword>
<dbReference type="Pfam" id="PF00647">
    <property type="entry name" value="EF1G"/>
    <property type="match status" value="1"/>
</dbReference>
<evidence type="ECO:0000259" key="2">
    <source>
        <dbReference type="PROSITE" id="PS50040"/>
    </source>
</evidence>
<protein>
    <recommendedName>
        <fullName evidence="2">EF-1-gamma C-terminal domain-containing protein</fullName>
    </recommendedName>
</protein>
<sequence>MILDDWKRLYSNTKTNFREVAIKGFWDMYDPEGYSLWLCDYKYNDENTVSFVTLNKVGGFLQRMDLARKYACDWFRATIQFEGVVAFLWARDTAICA</sequence>
<dbReference type="SUPFAM" id="SSF89942">
    <property type="entry name" value="eEF1-gamma domain"/>
    <property type="match status" value="1"/>
</dbReference>
<evidence type="ECO:0000313" key="4">
    <source>
        <dbReference type="Proteomes" id="UP000594261"/>
    </source>
</evidence>
<feature type="domain" description="EF-1-gamma C-terminal" evidence="2">
    <location>
        <begin position="1"/>
        <end position="97"/>
    </location>
</feature>
<reference evidence="4" key="1">
    <citation type="journal article" date="2016" name="G3 (Bethesda)">
        <title>First Draft Assembly and Annotation of the Genome of a California Endemic Oak Quercus lobata Nee (Fagaceae).</title>
        <authorList>
            <person name="Sork V.L."/>
            <person name="Fitz-Gibbon S.T."/>
            <person name="Puiu D."/>
            <person name="Crepeau M."/>
            <person name="Gugger P.F."/>
            <person name="Sherman R."/>
            <person name="Stevens K."/>
            <person name="Langley C.H."/>
            <person name="Pellegrini M."/>
            <person name="Salzberg S.L."/>
        </authorList>
    </citation>
    <scope>NUCLEOTIDE SEQUENCE [LARGE SCALE GENOMIC DNA]</scope>
    <source>
        <strain evidence="4">cv. SW786</strain>
    </source>
</reference>
<evidence type="ECO:0000313" key="3">
    <source>
        <dbReference type="EnsemblPlants" id="QL02p101642:mrna"/>
    </source>
</evidence>
<evidence type="ECO:0000256" key="1">
    <source>
        <dbReference type="PROSITE-ProRule" id="PRU00519"/>
    </source>
</evidence>
<dbReference type="PROSITE" id="PS50040">
    <property type="entry name" value="EF1G_C"/>
    <property type="match status" value="1"/>
</dbReference>
<dbReference type="AlphaFoldDB" id="A0A7N2L1V6"/>
<dbReference type="OMA" id="ARDTAIC"/>
<keyword evidence="1" id="KW-0648">Protein biosynthesis</keyword>
<dbReference type="GO" id="GO:0004364">
    <property type="term" value="F:glutathione transferase activity"/>
    <property type="evidence" value="ECO:0007669"/>
    <property type="project" value="InterPro"/>
</dbReference>
<dbReference type="InterPro" id="IPR044628">
    <property type="entry name" value="EF-1-gamma_plant"/>
</dbReference>
<dbReference type="Gramene" id="QL02p101642:mrna">
    <property type="protein sequence ID" value="QL02p101642:mrna"/>
    <property type="gene ID" value="QL02p101642"/>
</dbReference>
<keyword evidence="4" id="KW-1185">Reference proteome</keyword>
<proteinExistence type="predicted"/>
<organism evidence="3 4">
    <name type="scientific">Quercus lobata</name>
    <name type="common">Valley oak</name>
    <dbReference type="NCBI Taxonomy" id="97700"/>
    <lineage>
        <taxon>Eukaryota</taxon>
        <taxon>Viridiplantae</taxon>
        <taxon>Streptophyta</taxon>
        <taxon>Embryophyta</taxon>
        <taxon>Tracheophyta</taxon>
        <taxon>Spermatophyta</taxon>
        <taxon>Magnoliopsida</taxon>
        <taxon>eudicotyledons</taxon>
        <taxon>Gunneridae</taxon>
        <taxon>Pentapetalae</taxon>
        <taxon>rosids</taxon>
        <taxon>fabids</taxon>
        <taxon>Fagales</taxon>
        <taxon>Fagaceae</taxon>
        <taxon>Quercus</taxon>
    </lineage>
</organism>
<dbReference type="InterPro" id="IPR036433">
    <property type="entry name" value="EF1B_G_C_sf"/>
</dbReference>
<dbReference type="SMART" id="SM01183">
    <property type="entry name" value="EF1G"/>
    <property type="match status" value="1"/>
</dbReference>
<dbReference type="EnsemblPlants" id="QL02p101642:mrna">
    <property type="protein sequence ID" value="QL02p101642:mrna"/>
    <property type="gene ID" value="QL02p101642"/>
</dbReference>
<reference evidence="3" key="2">
    <citation type="submission" date="2021-01" db="UniProtKB">
        <authorList>
            <consortium name="EnsemblPlants"/>
        </authorList>
    </citation>
    <scope>IDENTIFICATION</scope>
</reference>
<name>A0A7N2L1V6_QUELO</name>
<dbReference type="GO" id="GO:0003746">
    <property type="term" value="F:translation elongation factor activity"/>
    <property type="evidence" value="ECO:0007669"/>
    <property type="project" value="UniProtKB-UniRule"/>
</dbReference>
<dbReference type="InterPro" id="IPR001662">
    <property type="entry name" value="EF1B_G_C"/>
</dbReference>
<dbReference type="PANTHER" id="PTHR44372:SF1">
    <property type="entry name" value="ELONGATION FACTOR 1-GAMMA 3"/>
    <property type="match status" value="1"/>
</dbReference>
<dbReference type="InParanoid" id="A0A7N2L1V6"/>